<feature type="chain" id="PRO_5046297856" evidence="1">
    <location>
        <begin position="23"/>
        <end position="489"/>
    </location>
</feature>
<evidence type="ECO:0000313" key="2">
    <source>
        <dbReference type="EMBL" id="BCX46526.1"/>
    </source>
</evidence>
<dbReference type="RefSeq" id="WP_338688194.1">
    <property type="nucleotide sequence ID" value="NZ_AP024702.1"/>
</dbReference>
<evidence type="ECO:0000313" key="3">
    <source>
        <dbReference type="Proteomes" id="UP001374893"/>
    </source>
</evidence>
<dbReference type="Proteomes" id="UP001374893">
    <property type="component" value="Chromosome"/>
</dbReference>
<proteinExistence type="predicted"/>
<evidence type="ECO:0000256" key="1">
    <source>
        <dbReference type="SAM" id="SignalP"/>
    </source>
</evidence>
<reference evidence="2 3" key="1">
    <citation type="submission" date="2021-06" db="EMBL/GenBank/DDBJ databases">
        <title>Complete genome of Haloferula helveola possessing various polysaccharide degrading enzymes.</title>
        <authorList>
            <person name="Takami H."/>
            <person name="Huang C."/>
            <person name="Hamasaki K."/>
        </authorList>
    </citation>
    <scope>NUCLEOTIDE SEQUENCE [LARGE SCALE GENOMIC DNA]</scope>
    <source>
        <strain evidence="2 3">CN-1</strain>
    </source>
</reference>
<feature type="signal peptide" evidence="1">
    <location>
        <begin position="1"/>
        <end position="22"/>
    </location>
</feature>
<keyword evidence="1" id="KW-0732">Signal</keyword>
<organism evidence="2 3">
    <name type="scientific">Haloferula helveola</name>
    <dbReference type="NCBI Taxonomy" id="490095"/>
    <lineage>
        <taxon>Bacteria</taxon>
        <taxon>Pseudomonadati</taxon>
        <taxon>Verrucomicrobiota</taxon>
        <taxon>Verrucomicrobiia</taxon>
        <taxon>Verrucomicrobiales</taxon>
        <taxon>Verrucomicrobiaceae</taxon>
        <taxon>Haloferula</taxon>
    </lineage>
</organism>
<gene>
    <name evidence="2" type="ORF">HAHE_04340</name>
</gene>
<keyword evidence="3" id="KW-1185">Reference proteome</keyword>
<dbReference type="EMBL" id="AP024702">
    <property type="protein sequence ID" value="BCX46526.1"/>
    <property type="molecule type" value="Genomic_DNA"/>
</dbReference>
<name>A0ABN6GYZ9_9BACT</name>
<protein>
    <submittedName>
        <fullName evidence="2">Uncharacterized protein</fullName>
    </submittedName>
</protein>
<sequence>MMKLKKLTLSLLAGSMTSVAQADIALTFSTGADYIQTSPFAASFRGGDLAVTLRDGIVFIDPACVLDPSPVLIPPNLFCPLGTTGFIAFGDADGDGLRDDLSYWSITDVIPALAIAPFKPDDCRLEAGPVSDLPRPLGPFADVGLVVFYNLFADTVRQYDVALYDLLRVYPPGVAGRDQFDAELVEGVYTFTFPSLNQPGARLGLNVAYQVIPEAVDITAIYPDLGFKFLGGRWDGMGNRLMDPRLLNRVSWQGVELSNTYPTDQYRFSIRDSIDEDIITFPPSATPIALTLSEVLQDRGYTIPPGFYSPGDTGICQLRLDRFLGTTPVTFETSVRLFNFPIRFVATYAGFRTFGFGAGSAASNLTQANRDFDGDGFTNIEEWAQGTDPTDPLDFPAPPAEATVTIGPDDFVTFTVNKLANALANYSFRVSEDGGVTFRTVKANDPDWAITTNDDTSLVITAKRSTTDADPIMLGDFIAEVSVGEVTIN</sequence>
<accession>A0ABN6GYZ9</accession>